<reference evidence="4 5" key="1">
    <citation type="journal article" date="2011" name="Int. J. Syst. Evol. Microbiol.">
        <title>Hymenobacter yonginensis sp. nov., isolated from a mesotrophic artificial lake.</title>
        <authorList>
            <person name="Joung Y."/>
            <person name="Cho S.H."/>
            <person name="Kim H."/>
            <person name="Kim S.B."/>
            <person name="Joh K."/>
        </authorList>
    </citation>
    <scope>NUCLEOTIDE SEQUENCE [LARGE SCALE GENOMIC DNA]</scope>
    <source>
        <strain evidence="4 5">KCTC 22745</strain>
    </source>
</reference>
<protein>
    <submittedName>
        <fullName evidence="4">FG-GAP-like repeat-containing protein</fullName>
    </submittedName>
</protein>
<dbReference type="Proteomes" id="UP001211872">
    <property type="component" value="Chromosome"/>
</dbReference>
<name>A0ABY7PQH3_9BACT</name>
<evidence type="ECO:0000313" key="4">
    <source>
        <dbReference type="EMBL" id="WBO84925.1"/>
    </source>
</evidence>
<keyword evidence="1 2" id="KW-0732">Signal</keyword>
<dbReference type="Gene3D" id="2.60.40.3710">
    <property type="match status" value="1"/>
</dbReference>
<feature type="domain" description="SbsA Ig-like" evidence="3">
    <location>
        <begin position="32"/>
        <end position="129"/>
    </location>
</feature>
<evidence type="ECO:0000259" key="3">
    <source>
        <dbReference type="Pfam" id="PF13205"/>
    </source>
</evidence>
<evidence type="ECO:0000256" key="2">
    <source>
        <dbReference type="SAM" id="SignalP"/>
    </source>
</evidence>
<evidence type="ECO:0000256" key="1">
    <source>
        <dbReference type="ARBA" id="ARBA00022729"/>
    </source>
</evidence>
<organism evidence="4 5">
    <name type="scientific">Hymenobacter yonginensis</name>
    <dbReference type="NCBI Taxonomy" id="748197"/>
    <lineage>
        <taxon>Bacteria</taxon>
        <taxon>Pseudomonadati</taxon>
        <taxon>Bacteroidota</taxon>
        <taxon>Cytophagia</taxon>
        <taxon>Cytophagales</taxon>
        <taxon>Hymenobacteraceae</taxon>
        <taxon>Hymenobacter</taxon>
    </lineage>
</organism>
<dbReference type="Pfam" id="PF13205">
    <property type="entry name" value="Big_5"/>
    <property type="match status" value="2"/>
</dbReference>
<dbReference type="SUPFAM" id="SSF69318">
    <property type="entry name" value="Integrin alpha N-terminal domain"/>
    <property type="match status" value="4"/>
</dbReference>
<proteinExistence type="predicted"/>
<feature type="chain" id="PRO_5045936978" evidence="2">
    <location>
        <begin position="32"/>
        <end position="1045"/>
    </location>
</feature>
<dbReference type="PANTHER" id="PTHR46580">
    <property type="entry name" value="SENSOR KINASE-RELATED"/>
    <property type="match status" value="1"/>
</dbReference>
<feature type="signal peptide" evidence="2">
    <location>
        <begin position="1"/>
        <end position="31"/>
    </location>
</feature>
<dbReference type="Pfam" id="PF13517">
    <property type="entry name" value="FG-GAP_3"/>
    <property type="match status" value="4"/>
</dbReference>
<sequence>MLTRLLRIIRLQALQTALTAAGLLLAGHALAQPTIQSLAPARNAPAARATSVTVQFSEPLRTGSQQALRVYSAQAGGRLAGVATLSGNQLSFTPGTRFRAGEKLWATVDTLARNAAGRALARPQVWQFSAGGGGNGVFGGGSSSLINTSGRLLLSGDVDGNGHLDVLTLNDAQSDRDGQLALRLNSGRGVLVAVPDQPLTRRAMAATLADVDEDHDLDLVTLEQPTDGSSGFYNVYANDGQGRFGGAGSSSGALGGLAGRGLGLADLNGDGHLDMFFSCNMSGSVGGGAVGVRLNNGRGAFPVQWTYARIGLSTEATVAAADIDNDGDLDVVASHNAAQSVIPFFNAGVAGLLPAPAVAVGGNAQALDLADLDLDGDLDLLCTNFSYDGAMVGIRFNNGQGSFGGGFNYPIGSINSTMPCVAANDLDGDGDLDLLLGNDQDRRVLVRLNNGRGEFRDGTPLTLTQPPRALVLADLDDDDDVDVLGLGYSQVQWQLNNGTALPTISLAAFSPAPNRPAVRTTTVDATFSGPVGSAPTNQLHVYGRYSGRQLGTTTASGSTLTFSAARPFQAGEPLTAIIPTGVRGSTGLPLARPAVWQFTADAGGSGAFTPGFSQTYGYAYPMRLRLADIDGDTDLDLVTEFYVGTATLSPPLLVCLNNGAGQFGSPVPLLPGNVQVWGFELADLDQDGDVDFVGQTITDMSSGFPRNETTVWLNDGRGTFSRKERLRNSFGTSFAVGDVDGDGDLDVVDGSVHFNDGRGSFSSSGNLAGSSSAFTVRGCALADLDNDADLDVLVSEDTFGVSWFRNDGTGSFSTKLFLGSSSAVEFPLQDLDGDGDLDMLWGSSVMANDGQGNFTKGPGFAFNSPFEANSEPIGDIDGDGDIDALTASGRLELRLYTNNGRGTFSEAAPLFSTILGLSANLTASGDLDNDGDLDLVVLYRESQGVSGWRVFLNRNALPVASATTAQQLSVWPVPAAAGTVLQVRVPGHTGTAVATLHTLTGQVVRAVSFSGAALALPTAGLPAGSYLLSMEGAAPGRLVRRVVLE</sequence>
<gene>
    <name evidence="4" type="ORF">O9Z63_01470</name>
</gene>
<dbReference type="PANTHER" id="PTHR46580:SF4">
    <property type="entry name" value="ATP_GTP-BINDING PROTEIN"/>
    <property type="match status" value="1"/>
</dbReference>
<keyword evidence="5" id="KW-1185">Reference proteome</keyword>
<dbReference type="InterPro" id="IPR028994">
    <property type="entry name" value="Integrin_alpha_N"/>
</dbReference>
<dbReference type="EMBL" id="CP115396">
    <property type="protein sequence ID" value="WBO84925.1"/>
    <property type="molecule type" value="Genomic_DNA"/>
</dbReference>
<feature type="domain" description="SbsA Ig-like" evidence="3">
    <location>
        <begin position="506"/>
        <end position="599"/>
    </location>
</feature>
<dbReference type="InterPro" id="IPR013517">
    <property type="entry name" value="FG-GAP"/>
</dbReference>
<dbReference type="RefSeq" id="WP_270127492.1">
    <property type="nucleotide sequence ID" value="NZ_CP115396.1"/>
</dbReference>
<dbReference type="InterPro" id="IPR032812">
    <property type="entry name" value="SbsA_Ig"/>
</dbReference>
<dbReference type="Gene3D" id="2.130.10.130">
    <property type="entry name" value="Integrin alpha, N-terminal"/>
    <property type="match status" value="2"/>
</dbReference>
<evidence type="ECO:0000313" key="5">
    <source>
        <dbReference type="Proteomes" id="UP001211872"/>
    </source>
</evidence>
<accession>A0ABY7PQH3</accession>